<protein>
    <recommendedName>
        <fullName evidence="3">RRM domain-containing protein</fullName>
    </recommendedName>
</protein>
<name>A0A7J9CS66_GOSGO</name>
<comment type="caution">
    <text evidence="1">The sequence shown here is derived from an EMBL/GenBank/DDBJ whole genome shotgun (WGS) entry which is preliminary data.</text>
</comment>
<evidence type="ECO:0008006" key="3">
    <source>
        <dbReference type="Google" id="ProtNLM"/>
    </source>
</evidence>
<dbReference type="InterPro" id="IPR012677">
    <property type="entry name" value="Nucleotide-bd_a/b_plait_sf"/>
</dbReference>
<dbReference type="EMBL" id="JABEZY010000013">
    <property type="protein sequence ID" value="MBA0751340.1"/>
    <property type="molecule type" value="Genomic_DNA"/>
</dbReference>
<evidence type="ECO:0000313" key="1">
    <source>
        <dbReference type="EMBL" id="MBA0751340.1"/>
    </source>
</evidence>
<dbReference type="AlphaFoldDB" id="A0A7J9CS66"/>
<reference evidence="1 2" key="1">
    <citation type="journal article" date="2019" name="Genome Biol. Evol.">
        <title>Insights into the evolution of the New World diploid cottons (Gossypium, subgenus Houzingenia) based on genome sequencing.</title>
        <authorList>
            <person name="Grover C.E."/>
            <person name="Arick M.A. 2nd"/>
            <person name="Thrash A."/>
            <person name="Conover J.L."/>
            <person name="Sanders W.S."/>
            <person name="Peterson D.G."/>
            <person name="Frelichowski J.E."/>
            <person name="Scheffler J.A."/>
            <person name="Scheffler B.E."/>
            <person name="Wendel J.F."/>
        </authorList>
    </citation>
    <scope>NUCLEOTIDE SEQUENCE [LARGE SCALE GENOMIC DNA]</scope>
    <source>
        <strain evidence="1">5</strain>
        <tissue evidence="1">Leaf</tissue>
    </source>
</reference>
<dbReference type="OrthoDB" id="1099063at2759"/>
<proteinExistence type="predicted"/>
<evidence type="ECO:0000313" key="2">
    <source>
        <dbReference type="Proteomes" id="UP000593579"/>
    </source>
</evidence>
<dbReference type="GO" id="GO:0003676">
    <property type="term" value="F:nucleic acid binding"/>
    <property type="evidence" value="ECO:0007669"/>
    <property type="project" value="InterPro"/>
</dbReference>
<gene>
    <name evidence="1" type="ORF">Gogos_000270</name>
</gene>
<dbReference type="SUPFAM" id="SSF54928">
    <property type="entry name" value="RNA-binding domain, RBD"/>
    <property type="match status" value="1"/>
</dbReference>
<accession>A0A7J9CS66</accession>
<keyword evidence="2" id="KW-1185">Reference proteome</keyword>
<dbReference type="Gene3D" id="3.30.70.330">
    <property type="match status" value="1"/>
</dbReference>
<organism evidence="1 2">
    <name type="scientific">Gossypium gossypioides</name>
    <name type="common">Mexican cotton</name>
    <name type="synonym">Selera gossypioides</name>
    <dbReference type="NCBI Taxonomy" id="34282"/>
    <lineage>
        <taxon>Eukaryota</taxon>
        <taxon>Viridiplantae</taxon>
        <taxon>Streptophyta</taxon>
        <taxon>Embryophyta</taxon>
        <taxon>Tracheophyta</taxon>
        <taxon>Spermatophyta</taxon>
        <taxon>Magnoliopsida</taxon>
        <taxon>eudicotyledons</taxon>
        <taxon>Gunneridae</taxon>
        <taxon>Pentapetalae</taxon>
        <taxon>rosids</taxon>
        <taxon>malvids</taxon>
        <taxon>Malvales</taxon>
        <taxon>Malvaceae</taxon>
        <taxon>Malvoideae</taxon>
        <taxon>Gossypium</taxon>
    </lineage>
</organism>
<sequence>MKTTGLNSISLYSLFDNSRVFHLLRPSSQVSSNMPRYEDRRGGTRLYVGHLSSRTRSRDLEDMFSRYGR</sequence>
<dbReference type="InterPro" id="IPR035979">
    <property type="entry name" value="RBD_domain_sf"/>
</dbReference>
<dbReference type="Proteomes" id="UP000593579">
    <property type="component" value="Unassembled WGS sequence"/>
</dbReference>